<accession>A0ABT5EVH0</accession>
<evidence type="ECO:0000256" key="3">
    <source>
        <dbReference type="ARBA" id="ARBA00022630"/>
    </source>
</evidence>
<sequence>MHQDRVRFSQAALDALRTHFRGELIDPDHSRYDAARVVWNARIDRRPALIARCTGVADVLSVVRFAREQDALVAVRGGGHDVAGHGVCDGGIVIDLSPMKGVRVDPARRTVRAQAGLTWRELDHETQAFGLATTGGQCSATGVAGVTLGGGIGWLMRQHGLSIDNLLSVDLVTADGRLVTASADENAELFWGLRGGGGNFGIVTELELRLHPVEQVNVAMVFHPSERFADALRFYQSFVATEPDPMSSTLIHIELPPMPQIPAHMHGAPGVIIAACYNGPSEAAEAAFAPLRAFGPPVAELVSPMPYTALQSMFDTAPAGAYGYGQCIRARYVATLGDEGIEAIAAQLRAAPSALCLFEVLHLGGAIARVDEDATAFPRRNAPFFAMFQSSWKDPADAERHIRWTQDAWEATQPFASGGVYVNFLDGGEPAGRVQEAYGEAKMKRLAALKRAYDPTNFFRLNKNITP</sequence>
<keyword evidence="3" id="KW-0285">Flavoprotein</keyword>
<dbReference type="InterPro" id="IPR012951">
    <property type="entry name" value="BBE"/>
</dbReference>
<comment type="similarity">
    <text evidence="2">Belongs to the oxygen-dependent FAD-linked oxidoreductase family.</text>
</comment>
<dbReference type="SUPFAM" id="SSF56176">
    <property type="entry name" value="FAD-binding/transporter-associated domain-like"/>
    <property type="match status" value="1"/>
</dbReference>
<dbReference type="InterPro" id="IPR016169">
    <property type="entry name" value="FAD-bd_PCMH_sub2"/>
</dbReference>
<dbReference type="Pfam" id="PF08031">
    <property type="entry name" value="BBE"/>
    <property type="match status" value="1"/>
</dbReference>
<dbReference type="InterPro" id="IPR016164">
    <property type="entry name" value="FAD-linked_Oxase-like_C"/>
</dbReference>
<dbReference type="Proteomes" id="UP001221411">
    <property type="component" value="Unassembled WGS sequence"/>
</dbReference>
<dbReference type="InterPro" id="IPR016166">
    <property type="entry name" value="FAD-bd_PCMH"/>
</dbReference>
<dbReference type="PANTHER" id="PTHR42973:SF39">
    <property type="entry name" value="FAD-BINDING PCMH-TYPE DOMAIN-CONTAINING PROTEIN"/>
    <property type="match status" value="1"/>
</dbReference>
<keyword evidence="8" id="KW-1185">Reference proteome</keyword>
<dbReference type="RefSeq" id="WP_271921632.1">
    <property type="nucleotide sequence ID" value="NZ_JAQNDO010000001.1"/>
</dbReference>
<dbReference type="InterPro" id="IPR050416">
    <property type="entry name" value="FAD-linked_Oxidoreductase"/>
</dbReference>
<dbReference type="Pfam" id="PF01565">
    <property type="entry name" value="FAD_binding_4"/>
    <property type="match status" value="1"/>
</dbReference>
<gene>
    <name evidence="7" type="ORF">POL67_25745</name>
</gene>
<dbReference type="EMBL" id="JAQNDO010000001">
    <property type="protein sequence ID" value="MDC0744761.1"/>
    <property type="molecule type" value="Genomic_DNA"/>
</dbReference>
<dbReference type="PROSITE" id="PS51387">
    <property type="entry name" value="FAD_PCMH"/>
    <property type="match status" value="1"/>
</dbReference>
<name>A0ABT5EVH0_9BACT</name>
<dbReference type="PANTHER" id="PTHR42973">
    <property type="entry name" value="BINDING OXIDOREDUCTASE, PUTATIVE (AFU_ORTHOLOGUE AFUA_1G17690)-RELATED"/>
    <property type="match status" value="1"/>
</dbReference>
<organism evidence="7 8">
    <name type="scientific">Polyangium mundeleinium</name>
    <dbReference type="NCBI Taxonomy" id="2995306"/>
    <lineage>
        <taxon>Bacteria</taxon>
        <taxon>Pseudomonadati</taxon>
        <taxon>Myxococcota</taxon>
        <taxon>Polyangia</taxon>
        <taxon>Polyangiales</taxon>
        <taxon>Polyangiaceae</taxon>
        <taxon>Polyangium</taxon>
    </lineage>
</organism>
<evidence type="ECO:0000256" key="5">
    <source>
        <dbReference type="ARBA" id="ARBA00023002"/>
    </source>
</evidence>
<feature type="domain" description="FAD-binding PCMH-type" evidence="6">
    <location>
        <begin position="43"/>
        <end position="213"/>
    </location>
</feature>
<dbReference type="Gene3D" id="3.30.43.10">
    <property type="entry name" value="Uridine Diphospho-n-acetylenolpyruvylglucosamine Reductase, domain 2"/>
    <property type="match status" value="1"/>
</dbReference>
<dbReference type="InterPro" id="IPR006094">
    <property type="entry name" value="Oxid_FAD_bind_N"/>
</dbReference>
<keyword evidence="5" id="KW-0560">Oxidoreductase</keyword>
<dbReference type="PROSITE" id="PS00862">
    <property type="entry name" value="OX2_COVAL_FAD"/>
    <property type="match status" value="1"/>
</dbReference>
<evidence type="ECO:0000313" key="8">
    <source>
        <dbReference type="Proteomes" id="UP001221411"/>
    </source>
</evidence>
<dbReference type="SUPFAM" id="SSF55103">
    <property type="entry name" value="FAD-linked oxidases, C-terminal domain"/>
    <property type="match status" value="1"/>
</dbReference>
<dbReference type="Gene3D" id="3.40.462.20">
    <property type="match status" value="1"/>
</dbReference>
<dbReference type="InterPro" id="IPR006093">
    <property type="entry name" value="Oxy_OxRdtase_FAD_BS"/>
</dbReference>
<proteinExistence type="inferred from homology"/>
<dbReference type="InterPro" id="IPR036318">
    <property type="entry name" value="FAD-bd_PCMH-like_sf"/>
</dbReference>
<keyword evidence="4" id="KW-0274">FAD</keyword>
<comment type="cofactor">
    <cofactor evidence="1">
        <name>FAD</name>
        <dbReference type="ChEBI" id="CHEBI:57692"/>
    </cofactor>
</comment>
<reference evidence="7 8" key="1">
    <citation type="submission" date="2022-11" db="EMBL/GenBank/DDBJ databases">
        <title>Minimal conservation of predation-associated metabolite biosynthetic gene clusters underscores biosynthetic potential of Myxococcota including descriptions for ten novel species: Archangium lansinium sp. nov., Myxococcus landrumus sp. nov., Nannocystis bai.</title>
        <authorList>
            <person name="Ahearne A."/>
            <person name="Stevens C."/>
            <person name="Dowd S."/>
        </authorList>
    </citation>
    <scope>NUCLEOTIDE SEQUENCE [LARGE SCALE GENOMIC DNA]</scope>
    <source>
        <strain evidence="7 8">RJM3</strain>
    </source>
</reference>
<evidence type="ECO:0000259" key="6">
    <source>
        <dbReference type="PROSITE" id="PS51387"/>
    </source>
</evidence>
<evidence type="ECO:0000256" key="4">
    <source>
        <dbReference type="ARBA" id="ARBA00022827"/>
    </source>
</evidence>
<evidence type="ECO:0000313" key="7">
    <source>
        <dbReference type="EMBL" id="MDC0744761.1"/>
    </source>
</evidence>
<comment type="caution">
    <text evidence="7">The sequence shown here is derived from an EMBL/GenBank/DDBJ whole genome shotgun (WGS) entry which is preliminary data.</text>
</comment>
<evidence type="ECO:0000256" key="1">
    <source>
        <dbReference type="ARBA" id="ARBA00001974"/>
    </source>
</evidence>
<dbReference type="Gene3D" id="3.30.465.10">
    <property type="match status" value="1"/>
</dbReference>
<protein>
    <submittedName>
        <fullName evidence="7">FAD-binding oxidoreductase</fullName>
    </submittedName>
</protein>
<evidence type="ECO:0000256" key="2">
    <source>
        <dbReference type="ARBA" id="ARBA00005466"/>
    </source>
</evidence>
<dbReference type="InterPro" id="IPR016167">
    <property type="entry name" value="FAD-bd_PCMH_sub1"/>
</dbReference>